<name>A0A4P9XBF1_9FUNG</name>
<accession>A0A4P9XBF1</accession>
<sequence length="228" mass="24960">MEHPVATANASKAVSSSPASQTSTALSPRGMSSNAVADVMAQSSRNAPGLATDPARAALQSSVRLRSRLLGQYWPVYFVIRCLVSGVISAGVNTGVAFAMYQGQTDIRLWFFPNVIAGDAAVTVFIQSLIGWNLDGALTFGDVQNGILPVLPGVARWMEKYRITRFYLNHSLQQFKGARDFDPAHRHPRTWRLRRLAGNIFRALLIGAILFPPFWGLLYPRPTGPADF</sequence>
<evidence type="ECO:0000313" key="4">
    <source>
        <dbReference type="Proteomes" id="UP000274922"/>
    </source>
</evidence>
<organism evidence="3 4">
    <name type="scientific">Caulochytrium protostelioides</name>
    <dbReference type="NCBI Taxonomy" id="1555241"/>
    <lineage>
        <taxon>Eukaryota</taxon>
        <taxon>Fungi</taxon>
        <taxon>Fungi incertae sedis</taxon>
        <taxon>Chytridiomycota</taxon>
        <taxon>Chytridiomycota incertae sedis</taxon>
        <taxon>Chytridiomycetes</taxon>
        <taxon>Caulochytriales</taxon>
        <taxon>Caulochytriaceae</taxon>
        <taxon>Caulochytrium</taxon>
    </lineage>
</organism>
<dbReference type="PANTHER" id="PTHR28297:SF1">
    <property type="entry name" value="FUNGAL PROTEIN"/>
    <property type="match status" value="1"/>
</dbReference>
<proteinExistence type="predicted"/>
<feature type="transmembrane region" description="Helical" evidence="2">
    <location>
        <begin position="196"/>
        <end position="218"/>
    </location>
</feature>
<dbReference type="EMBL" id="ML014137">
    <property type="protein sequence ID" value="RKP02705.1"/>
    <property type="molecule type" value="Genomic_DNA"/>
</dbReference>
<gene>
    <name evidence="3" type="ORF">CXG81DRAFT_17674</name>
</gene>
<dbReference type="PANTHER" id="PTHR28297">
    <property type="entry name" value="FUNGAL PROTEIN"/>
    <property type="match status" value="1"/>
</dbReference>
<dbReference type="InterPro" id="IPR018852">
    <property type="entry name" value="DUF2456"/>
</dbReference>
<feature type="transmembrane region" description="Helical" evidence="2">
    <location>
        <begin position="107"/>
        <end position="126"/>
    </location>
</feature>
<dbReference type="AlphaFoldDB" id="A0A4P9XBF1"/>
<dbReference type="OrthoDB" id="15595at2759"/>
<keyword evidence="2" id="KW-0812">Transmembrane</keyword>
<keyword evidence="2" id="KW-0472">Membrane</keyword>
<keyword evidence="2" id="KW-1133">Transmembrane helix</keyword>
<keyword evidence="4" id="KW-1185">Reference proteome</keyword>
<feature type="region of interest" description="Disordered" evidence="1">
    <location>
        <begin position="1"/>
        <end position="30"/>
    </location>
</feature>
<evidence type="ECO:0000256" key="1">
    <source>
        <dbReference type="SAM" id="MobiDB-lite"/>
    </source>
</evidence>
<dbReference type="Proteomes" id="UP000274922">
    <property type="component" value="Unassembled WGS sequence"/>
</dbReference>
<evidence type="ECO:0000256" key="2">
    <source>
        <dbReference type="SAM" id="Phobius"/>
    </source>
</evidence>
<feature type="transmembrane region" description="Helical" evidence="2">
    <location>
        <begin position="74"/>
        <end position="101"/>
    </location>
</feature>
<feature type="compositionally biased region" description="Polar residues" evidence="1">
    <location>
        <begin position="8"/>
        <end position="30"/>
    </location>
</feature>
<evidence type="ECO:0000313" key="3">
    <source>
        <dbReference type="EMBL" id="RKP02705.1"/>
    </source>
</evidence>
<reference evidence="4" key="1">
    <citation type="journal article" date="2018" name="Nat. Microbiol.">
        <title>Leveraging single-cell genomics to expand the fungal tree of life.</title>
        <authorList>
            <person name="Ahrendt S.R."/>
            <person name="Quandt C.A."/>
            <person name="Ciobanu D."/>
            <person name="Clum A."/>
            <person name="Salamov A."/>
            <person name="Andreopoulos B."/>
            <person name="Cheng J.F."/>
            <person name="Woyke T."/>
            <person name="Pelin A."/>
            <person name="Henrissat B."/>
            <person name="Reynolds N.K."/>
            <person name="Benny G.L."/>
            <person name="Smith M.E."/>
            <person name="James T.Y."/>
            <person name="Grigoriev I.V."/>
        </authorList>
    </citation>
    <scope>NUCLEOTIDE SEQUENCE [LARGE SCALE GENOMIC DNA]</scope>
    <source>
        <strain evidence="4">ATCC 52028</strain>
    </source>
</reference>
<protein>
    <submittedName>
        <fullName evidence="3">Uncharacterized protein</fullName>
    </submittedName>
</protein>